<reference evidence="3 4" key="1">
    <citation type="submission" date="2018-10" db="EMBL/GenBank/DDBJ databases">
        <title>Genomic Encyclopedia of Type Strains, Phase IV (KMG-IV): sequencing the most valuable type-strain genomes for metagenomic binning, comparative biology and taxonomic classification.</title>
        <authorList>
            <person name="Goeker M."/>
        </authorList>
    </citation>
    <scope>NUCLEOTIDE SEQUENCE [LARGE SCALE GENOMIC DNA]</scope>
    <source>
        <strain evidence="3 4">DSM 3303</strain>
    </source>
</reference>
<evidence type="ECO:0000313" key="3">
    <source>
        <dbReference type="EMBL" id="RKQ57956.1"/>
    </source>
</evidence>
<feature type="signal peptide" evidence="2">
    <location>
        <begin position="1"/>
        <end position="24"/>
    </location>
</feature>
<feature type="chain" id="PRO_5019790182" description="LTXXQ motif family protein" evidence="2">
    <location>
        <begin position="25"/>
        <end position="160"/>
    </location>
</feature>
<evidence type="ECO:0008006" key="5">
    <source>
        <dbReference type="Google" id="ProtNLM"/>
    </source>
</evidence>
<proteinExistence type="predicted"/>
<organism evidence="3 4">
    <name type="scientific">Vogesella indigofera</name>
    <name type="common">Pseudomonas indigofera</name>
    <dbReference type="NCBI Taxonomy" id="45465"/>
    <lineage>
        <taxon>Bacteria</taxon>
        <taxon>Pseudomonadati</taxon>
        <taxon>Pseudomonadota</taxon>
        <taxon>Betaproteobacteria</taxon>
        <taxon>Neisseriales</taxon>
        <taxon>Chromobacteriaceae</taxon>
        <taxon>Vogesella</taxon>
    </lineage>
</organism>
<dbReference type="AlphaFoldDB" id="A0A495BAF4"/>
<sequence>MQRPALPRLLATLLCLTVLHGALAQLPPAAPPPHQSGAHHPRPGLGGQLEPLLPYLQLDARQQALWLKADIAELSEQATRRQARQQAQLTLRRQLENGSSSLSAALRASVAASDSAANLPAAWLAFLDSLDPQQASLVRQCLLAHMNSELAAPAAPQDQP</sequence>
<feature type="region of interest" description="Disordered" evidence="1">
    <location>
        <begin position="27"/>
        <end position="46"/>
    </location>
</feature>
<name>A0A495BAF4_VOGIN</name>
<comment type="caution">
    <text evidence="3">The sequence shown here is derived from an EMBL/GenBank/DDBJ whole genome shotgun (WGS) entry which is preliminary data.</text>
</comment>
<evidence type="ECO:0000256" key="1">
    <source>
        <dbReference type="SAM" id="MobiDB-lite"/>
    </source>
</evidence>
<dbReference type="Proteomes" id="UP000279384">
    <property type="component" value="Unassembled WGS sequence"/>
</dbReference>
<evidence type="ECO:0000313" key="4">
    <source>
        <dbReference type="Proteomes" id="UP000279384"/>
    </source>
</evidence>
<protein>
    <recommendedName>
        <fullName evidence="5">LTXXQ motif family protein</fullName>
    </recommendedName>
</protein>
<keyword evidence="2" id="KW-0732">Signal</keyword>
<gene>
    <name evidence="3" type="ORF">C8E02_2269</name>
</gene>
<dbReference type="RefSeq" id="WP_170152144.1">
    <property type="nucleotide sequence ID" value="NZ_RBID01000015.1"/>
</dbReference>
<evidence type="ECO:0000256" key="2">
    <source>
        <dbReference type="SAM" id="SignalP"/>
    </source>
</evidence>
<dbReference type="EMBL" id="RBID01000015">
    <property type="protein sequence ID" value="RKQ57956.1"/>
    <property type="molecule type" value="Genomic_DNA"/>
</dbReference>
<accession>A0A495BAF4</accession>